<evidence type="ECO:0000256" key="4">
    <source>
        <dbReference type="ARBA" id="ARBA00023136"/>
    </source>
</evidence>
<feature type="compositionally biased region" description="Acidic residues" evidence="6">
    <location>
        <begin position="670"/>
        <end position="690"/>
    </location>
</feature>
<evidence type="ECO:0000256" key="1">
    <source>
        <dbReference type="ARBA" id="ARBA00004236"/>
    </source>
</evidence>
<keyword evidence="4 7" id="KW-0472">Membrane</keyword>
<dbReference type="Gene3D" id="3.30.479.30">
    <property type="entry name" value="Band 7 domain"/>
    <property type="match status" value="1"/>
</dbReference>
<dbReference type="EMBL" id="WMIA01000004">
    <property type="protein sequence ID" value="MTF38279.1"/>
    <property type="molecule type" value="Genomic_DNA"/>
</dbReference>
<feature type="region of interest" description="Disordered" evidence="6">
    <location>
        <begin position="635"/>
        <end position="699"/>
    </location>
</feature>
<evidence type="ECO:0000256" key="2">
    <source>
        <dbReference type="ARBA" id="ARBA00007161"/>
    </source>
</evidence>
<evidence type="ECO:0000259" key="9">
    <source>
        <dbReference type="Pfam" id="PF15975"/>
    </source>
</evidence>
<dbReference type="PANTHER" id="PTHR13806:SF31">
    <property type="entry name" value="FLOTILLIN-LIKE PROTEIN 1-RELATED"/>
    <property type="match status" value="1"/>
</dbReference>
<proteinExistence type="inferred from homology"/>
<dbReference type="InterPro" id="IPR001107">
    <property type="entry name" value="Band_7"/>
</dbReference>
<feature type="coiled-coil region" evidence="5">
    <location>
        <begin position="290"/>
        <end position="339"/>
    </location>
</feature>
<evidence type="ECO:0000256" key="6">
    <source>
        <dbReference type="SAM" id="MobiDB-lite"/>
    </source>
</evidence>
<dbReference type="Pfam" id="PF01145">
    <property type="entry name" value="Band_7"/>
    <property type="match status" value="1"/>
</dbReference>
<comment type="subcellular location">
    <subcellularLocation>
        <location evidence="1">Cell membrane</location>
    </subcellularLocation>
</comment>
<organism evidence="10 11">
    <name type="scientific">Cyanobacterium aponinum 0216</name>
    <dbReference type="NCBI Taxonomy" id="2676140"/>
    <lineage>
        <taxon>Bacteria</taxon>
        <taxon>Bacillati</taxon>
        <taxon>Cyanobacteriota</taxon>
        <taxon>Cyanophyceae</taxon>
        <taxon>Oscillatoriophycideae</taxon>
        <taxon>Chroococcales</taxon>
        <taxon>Geminocystaceae</taxon>
        <taxon>Cyanobacterium</taxon>
    </lineage>
</organism>
<dbReference type="CDD" id="cd03399">
    <property type="entry name" value="SPFH_flotillin"/>
    <property type="match status" value="1"/>
</dbReference>
<dbReference type="PANTHER" id="PTHR13806">
    <property type="entry name" value="FLOTILLIN-RELATED"/>
    <property type="match status" value="1"/>
</dbReference>
<keyword evidence="5" id="KW-0175">Coiled coil</keyword>
<dbReference type="InterPro" id="IPR036013">
    <property type="entry name" value="Band_7/SPFH_dom_sf"/>
</dbReference>
<feature type="coiled-coil region" evidence="5">
    <location>
        <begin position="407"/>
        <end position="450"/>
    </location>
</feature>
<keyword evidence="7" id="KW-0812">Transmembrane</keyword>
<keyword evidence="7" id="KW-1133">Transmembrane helix</keyword>
<dbReference type="Pfam" id="PF15975">
    <property type="entry name" value="Flot"/>
    <property type="match status" value="1"/>
</dbReference>
<dbReference type="RefSeq" id="WP_155083188.1">
    <property type="nucleotide sequence ID" value="NZ_WMIA01000004.1"/>
</dbReference>
<dbReference type="InterPro" id="IPR027705">
    <property type="entry name" value="Flotillin_fam"/>
</dbReference>
<feature type="domain" description="Band 7" evidence="8">
    <location>
        <begin position="81"/>
        <end position="250"/>
    </location>
</feature>
<dbReference type="InterPro" id="IPR031905">
    <property type="entry name" value="Flotillin_C"/>
</dbReference>
<sequence>MRYWLELIQQIPVKNIDFDLENNRKLESNLTNNIVEIPSANYPTTMAQLTVGNITFFGGIIGVLVILGLVAIWGYTRVYVVTPNNEAFVRNGGIFAKEKKVILNGGCIVIPGIHQLTRVPLREISIDVVRQGNLAVRTRDYLRANMRVTFYVCVSADKDAVLTAAQRLSKQGKISPEDIKDALEKRADDAIRAAAKKKSIAEIDSDKLGFAEEVLNLIQQDLRKVGLTLNNIAISEIEESDTYDENNFFDAQGVRLRTETIQKSIKQKLDVELETQREKRELELNTQVAIEQQELQAEKQSLNIKKEKEEAKLTQMKEIEFLKAQREREVQESKDQEQAKVERNKILQQQAIEEEDIRKKLAIQQKQYEANIALEESNKQLRVAQTSQAQEAEVAEIERQQTVEASRLRAQIAIAEAEQDSKIAQQQASIAIANKEKERFVAEAQKAEAEEGVKTAREVENAERQKKLSLIVAEREAEEKRITDQNVVEIDVFRRRRQAEIARQAAELEAESIRTLADAQKYKAIAEAEGKLAIIQAENTLSNANRTADLLKQMMPLLMPQLPEIVKSLAPQPGVLGDARIYAFPGISGNSANGNGNGNDINKLLLSTSGLSLINTLLDEGKLGNLVAQLKGLLHSDSSSNNSNNPSEVKISKNIDSTSTIESQSLTSDYNEETEDSYSGENLVDEDGDLDFSPWAENN</sequence>
<feature type="compositionally biased region" description="Low complexity" evidence="6">
    <location>
        <begin position="636"/>
        <end position="647"/>
    </location>
</feature>
<evidence type="ECO:0000313" key="11">
    <source>
        <dbReference type="Proteomes" id="UP000437131"/>
    </source>
</evidence>
<evidence type="ECO:0000256" key="7">
    <source>
        <dbReference type="SAM" id="Phobius"/>
    </source>
</evidence>
<reference evidence="10 11" key="1">
    <citation type="submission" date="2019-11" db="EMBL/GenBank/DDBJ databases">
        <title>Isolation of a new High Light Tolerant Cyanobacteria.</title>
        <authorList>
            <person name="Dobson Z."/>
            <person name="Vaughn N."/>
            <person name="Vaughn M."/>
            <person name="Fromme P."/>
            <person name="Mazor Y."/>
        </authorList>
    </citation>
    <scope>NUCLEOTIDE SEQUENCE [LARGE SCALE GENOMIC DNA]</scope>
    <source>
        <strain evidence="10 11">0216</strain>
    </source>
</reference>
<evidence type="ECO:0000313" key="10">
    <source>
        <dbReference type="EMBL" id="MTF38279.1"/>
    </source>
</evidence>
<evidence type="ECO:0000256" key="5">
    <source>
        <dbReference type="SAM" id="Coils"/>
    </source>
</evidence>
<evidence type="ECO:0000256" key="3">
    <source>
        <dbReference type="ARBA" id="ARBA00022475"/>
    </source>
</evidence>
<dbReference type="SUPFAM" id="SSF117892">
    <property type="entry name" value="Band 7/SPFH domain"/>
    <property type="match status" value="1"/>
</dbReference>
<gene>
    <name evidence="10" type="ORF">GGC33_05005</name>
</gene>
<feature type="domain" description="Flotillin C-terminal" evidence="9">
    <location>
        <begin position="505"/>
        <end position="620"/>
    </location>
</feature>
<feature type="transmembrane region" description="Helical" evidence="7">
    <location>
        <begin position="54"/>
        <end position="75"/>
    </location>
</feature>
<comment type="similarity">
    <text evidence="2">Belongs to the band 7/mec-2 family. Flotillin subfamily.</text>
</comment>
<evidence type="ECO:0000259" key="8">
    <source>
        <dbReference type="Pfam" id="PF01145"/>
    </source>
</evidence>
<protein>
    <submittedName>
        <fullName evidence="10">Flotillin family protein</fullName>
    </submittedName>
</protein>
<name>A0A844GTR5_9CHRO</name>
<dbReference type="GO" id="GO:0005886">
    <property type="term" value="C:plasma membrane"/>
    <property type="evidence" value="ECO:0007669"/>
    <property type="project" value="UniProtKB-SubCell"/>
</dbReference>
<keyword evidence="3" id="KW-1003">Cell membrane</keyword>
<dbReference type="AlphaFoldDB" id="A0A844GTR5"/>
<dbReference type="Proteomes" id="UP000437131">
    <property type="component" value="Unassembled WGS sequence"/>
</dbReference>
<comment type="caution">
    <text evidence="10">The sequence shown here is derived from an EMBL/GenBank/DDBJ whole genome shotgun (WGS) entry which is preliminary data.</text>
</comment>
<feature type="compositionally biased region" description="Polar residues" evidence="6">
    <location>
        <begin position="654"/>
        <end position="669"/>
    </location>
</feature>
<accession>A0A844GTR5</accession>